<organism evidence="1">
    <name type="scientific">Anguilla anguilla</name>
    <name type="common">European freshwater eel</name>
    <name type="synonym">Muraena anguilla</name>
    <dbReference type="NCBI Taxonomy" id="7936"/>
    <lineage>
        <taxon>Eukaryota</taxon>
        <taxon>Metazoa</taxon>
        <taxon>Chordata</taxon>
        <taxon>Craniata</taxon>
        <taxon>Vertebrata</taxon>
        <taxon>Euteleostomi</taxon>
        <taxon>Actinopterygii</taxon>
        <taxon>Neopterygii</taxon>
        <taxon>Teleostei</taxon>
        <taxon>Anguilliformes</taxon>
        <taxon>Anguillidae</taxon>
        <taxon>Anguilla</taxon>
    </lineage>
</organism>
<protein>
    <submittedName>
        <fullName evidence="1">Uncharacterized protein</fullName>
    </submittedName>
</protein>
<reference evidence="1" key="1">
    <citation type="submission" date="2014-11" db="EMBL/GenBank/DDBJ databases">
        <authorList>
            <person name="Amaro Gonzalez C."/>
        </authorList>
    </citation>
    <scope>NUCLEOTIDE SEQUENCE</scope>
</reference>
<accession>A0A0E9VP93</accession>
<dbReference type="EMBL" id="GBXM01029509">
    <property type="protein sequence ID" value="JAH79068.1"/>
    <property type="molecule type" value="Transcribed_RNA"/>
</dbReference>
<reference evidence="1" key="2">
    <citation type="journal article" date="2015" name="Fish Shellfish Immunol.">
        <title>Early steps in the European eel (Anguilla anguilla)-Vibrio vulnificus interaction in the gills: Role of the RtxA13 toxin.</title>
        <authorList>
            <person name="Callol A."/>
            <person name="Pajuelo D."/>
            <person name="Ebbesson L."/>
            <person name="Teles M."/>
            <person name="MacKenzie S."/>
            <person name="Amaro C."/>
        </authorList>
    </citation>
    <scope>NUCLEOTIDE SEQUENCE</scope>
</reference>
<name>A0A0E9VP93_ANGAN</name>
<dbReference type="AlphaFoldDB" id="A0A0E9VP93"/>
<evidence type="ECO:0000313" key="1">
    <source>
        <dbReference type="EMBL" id="JAH79068.1"/>
    </source>
</evidence>
<proteinExistence type="predicted"/>
<sequence length="28" mass="3332">MELLSAKHWHCKIVYRDRTLLTLSNDTS</sequence>